<accession>A0A1E8Q8T2</accession>
<dbReference type="EMBL" id="MCHX01000010">
    <property type="protein sequence ID" value="OFJ54671.1"/>
    <property type="molecule type" value="Genomic_DNA"/>
</dbReference>
<keyword evidence="2" id="KW-0472">Membrane</keyword>
<feature type="compositionally biased region" description="Low complexity" evidence="1">
    <location>
        <begin position="103"/>
        <end position="121"/>
    </location>
</feature>
<keyword evidence="2" id="KW-0812">Transmembrane</keyword>
<evidence type="ECO:0000256" key="1">
    <source>
        <dbReference type="SAM" id="MobiDB-lite"/>
    </source>
</evidence>
<sequence length="300" mass="29465">MATTNGSDALAGVAAALVAVGVLVAGPGLAVASGDPGSRHSSDGDRHSHSRADRHDSAGRHDRGERGARGASRDGHEQGDRGPTRGEARRGEDTARRGGSGPRGSDSPDPTDEPSTTPSPTLRVASRAPQDTADREQGLQAAEATPSASPATSPTGSPTGSPPAVIAESGGGGAVAAVDSPTAPTVVFGNGRVPGEGSTRPADPPRPEPVLSSPDVVLAPVVVADPPTAPVAPVAVLPPSARTDERSGTPVLAAPPAETGGIGALWGLAGLLLAPLAGIGLGYRQARAHRAAAELTSSLG</sequence>
<organism evidence="3 4">
    <name type="scientific">Mycolicibacterium grossiae</name>
    <dbReference type="NCBI Taxonomy" id="1552759"/>
    <lineage>
        <taxon>Bacteria</taxon>
        <taxon>Bacillati</taxon>
        <taxon>Actinomycetota</taxon>
        <taxon>Actinomycetes</taxon>
        <taxon>Mycobacteriales</taxon>
        <taxon>Mycobacteriaceae</taxon>
        <taxon>Mycolicibacterium</taxon>
    </lineage>
</organism>
<feature type="compositionally biased region" description="Low complexity" evidence="1">
    <location>
        <begin position="141"/>
        <end position="168"/>
    </location>
</feature>
<evidence type="ECO:0000313" key="4">
    <source>
        <dbReference type="Proteomes" id="UP000178953"/>
    </source>
</evidence>
<proteinExistence type="predicted"/>
<feature type="compositionally biased region" description="Basic and acidic residues" evidence="1">
    <location>
        <begin position="37"/>
        <end position="96"/>
    </location>
</feature>
<keyword evidence="2" id="KW-1133">Transmembrane helix</keyword>
<gene>
    <name evidence="3" type="ORF">BEL07_05825</name>
</gene>
<feature type="region of interest" description="Disordered" evidence="1">
    <location>
        <begin position="28"/>
        <end position="213"/>
    </location>
</feature>
<name>A0A1E8Q8T2_9MYCO</name>
<feature type="transmembrane region" description="Helical" evidence="2">
    <location>
        <begin position="264"/>
        <end position="283"/>
    </location>
</feature>
<comment type="caution">
    <text evidence="3">The sequence shown here is derived from an EMBL/GenBank/DDBJ whole genome shotgun (WGS) entry which is preliminary data.</text>
</comment>
<evidence type="ECO:0000313" key="3">
    <source>
        <dbReference type="EMBL" id="OFJ54671.1"/>
    </source>
</evidence>
<reference evidence="3 4" key="1">
    <citation type="submission" date="2016-09" db="EMBL/GenBank/DDBJ databases">
        <title>genome sequence of Mycobacterium sp. 739 SCH.</title>
        <authorList>
            <person name="Greninger A.L."/>
            <person name="Qin X."/>
            <person name="Jerome K."/>
            <person name="Vora S."/>
            <person name="Quinn K."/>
        </authorList>
    </citation>
    <scope>NUCLEOTIDE SEQUENCE [LARGE SCALE GENOMIC DNA]</scope>
    <source>
        <strain evidence="3 4">SCH</strain>
    </source>
</reference>
<evidence type="ECO:0000256" key="2">
    <source>
        <dbReference type="SAM" id="Phobius"/>
    </source>
</evidence>
<keyword evidence="4" id="KW-1185">Reference proteome</keyword>
<dbReference type="RefSeq" id="WP_070352166.1">
    <property type="nucleotide sequence ID" value="NZ_CP043474.1"/>
</dbReference>
<dbReference type="Proteomes" id="UP000178953">
    <property type="component" value="Unassembled WGS sequence"/>
</dbReference>
<dbReference type="AlphaFoldDB" id="A0A1E8Q8T2"/>
<protein>
    <submittedName>
        <fullName evidence="3">Uncharacterized protein</fullName>
    </submittedName>
</protein>